<dbReference type="NCBIfam" id="TIGR00236">
    <property type="entry name" value="wecB"/>
    <property type="match status" value="1"/>
</dbReference>
<dbReference type="RefSeq" id="WP_131849562.1">
    <property type="nucleotide sequence ID" value="NZ_SLXV01000039.1"/>
</dbReference>
<dbReference type="OrthoDB" id="9803238at2"/>
<comment type="similarity">
    <text evidence="2 4">Belongs to the UDP-N-acetylglucosamine 2-epimerase family.</text>
</comment>
<proteinExistence type="inferred from homology"/>
<dbReference type="Gene3D" id="3.40.50.2000">
    <property type="entry name" value="Glycogen Phosphorylase B"/>
    <property type="match status" value="2"/>
</dbReference>
<keyword evidence="1 4" id="KW-0413">Isomerase</keyword>
<dbReference type="InterPro" id="IPR003331">
    <property type="entry name" value="UDP_GlcNAc_Epimerase_2_dom"/>
</dbReference>
<evidence type="ECO:0000313" key="6">
    <source>
        <dbReference type="EMBL" id="TCP64585.1"/>
    </source>
</evidence>
<dbReference type="PANTHER" id="PTHR43174:SF2">
    <property type="entry name" value="UDP-N-ACETYLGLUCOSAMINE 2-EPIMERASE"/>
    <property type="match status" value="1"/>
</dbReference>
<comment type="caution">
    <text evidence="6">The sequence shown here is derived from an EMBL/GenBank/DDBJ whole genome shotgun (WGS) entry which is preliminary data.</text>
</comment>
<accession>A0A4R2RZR0</accession>
<dbReference type="SUPFAM" id="SSF53756">
    <property type="entry name" value="UDP-Glycosyltransferase/glycogen phosphorylase"/>
    <property type="match status" value="1"/>
</dbReference>
<dbReference type="GO" id="GO:0008761">
    <property type="term" value="F:UDP-N-acetylglucosamine 2-epimerase activity"/>
    <property type="evidence" value="ECO:0007669"/>
    <property type="project" value="UniProtKB-EC"/>
</dbReference>
<organism evidence="6 7">
    <name type="scientific">Baia soyae</name>
    <dbReference type="NCBI Taxonomy" id="1544746"/>
    <lineage>
        <taxon>Bacteria</taxon>
        <taxon>Bacillati</taxon>
        <taxon>Bacillota</taxon>
        <taxon>Bacilli</taxon>
        <taxon>Bacillales</taxon>
        <taxon>Thermoactinomycetaceae</taxon>
        <taxon>Baia</taxon>
    </lineage>
</organism>
<sequence>MTKKVAIVFGTRPEGIKMAPVIKELLLDPFFEIIVINTAQHREMLDQVMQHFGIKPDYDLNLMKPNQSLAELSSQLILKLNEVYQEIKPDLVLVHGDTTTTLIGAYTAFLNQIPVGHVEAGLRTYRLDSPFPEELNRQLVTRLSSIHFACTDENRTNLIQERVPSEQIFVTGNTVIDALMTTLQIPVTLPKQLHLIESKKWNIILVTTHRRENIEELKEVYQALHMIVQSHKQTLIVFPVHKSPKVRKEVQKYLPRHKRILLVEPMEYHSFCHVMKRSTIIVTDSGGIQEEAISLDVPVLVTRNTTERPEGLQAGAIRLVGTEKQEIFQQIHLLLTNTQIYTDMKNAKNPYGDGFSAQRIRKVLKAYFQD</sequence>
<evidence type="ECO:0000256" key="1">
    <source>
        <dbReference type="ARBA" id="ARBA00023235"/>
    </source>
</evidence>
<dbReference type="Proteomes" id="UP000294746">
    <property type="component" value="Unassembled WGS sequence"/>
</dbReference>
<evidence type="ECO:0000313" key="7">
    <source>
        <dbReference type="Proteomes" id="UP000294746"/>
    </source>
</evidence>
<evidence type="ECO:0000256" key="4">
    <source>
        <dbReference type="RuleBase" id="RU003513"/>
    </source>
</evidence>
<evidence type="ECO:0000256" key="2">
    <source>
        <dbReference type="ARBA" id="ARBA00038209"/>
    </source>
</evidence>
<dbReference type="InterPro" id="IPR029767">
    <property type="entry name" value="WecB-like"/>
</dbReference>
<name>A0A4R2RZR0_9BACL</name>
<dbReference type="PANTHER" id="PTHR43174">
    <property type="entry name" value="UDP-N-ACETYLGLUCOSAMINE 2-EPIMERASE"/>
    <property type="match status" value="1"/>
</dbReference>
<feature type="domain" description="UDP-N-acetylglucosamine 2-epimerase" evidence="5">
    <location>
        <begin position="28"/>
        <end position="365"/>
    </location>
</feature>
<dbReference type="EC" id="5.1.3.14" evidence="3"/>
<evidence type="ECO:0000259" key="5">
    <source>
        <dbReference type="Pfam" id="PF02350"/>
    </source>
</evidence>
<keyword evidence="7" id="KW-1185">Reference proteome</keyword>
<protein>
    <recommendedName>
        <fullName evidence="3">UDP-N-acetylglucosamine 2-epimerase (non-hydrolyzing)</fullName>
        <ecNumber evidence="3">5.1.3.14</ecNumber>
    </recommendedName>
</protein>
<dbReference type="Pfam" id="PF02350">
    <property type="entry name" value="Epimerase_2"/>
    <property type="match status" value="1"/>
</dbReference>
<reference evidence="6 7" key="1">
    <citation type="submission" date="2019-03" db="EMBL/GenBank/DDBJ databases">
        <title>Genomic Encyclopedia of Type Strains, Phase IV (KMG-IV): sequencing the most valuable type-strain genomes for metagenomic binning, comparative biology and taxonomic classification.</title>
        <authorList>
            <person name="Goeker M."/>
        </authorList>
    </citation>
    <scope>NUCLEOTIDE SEQUENCE [LARGE SCALE GENOMIC DNA]</scope>
    <source>
        <strain evidence="6 7">DSM 46831</strain>
    </source>
</reference>
<gene>
    <name evidence="6" type="ORF">EDD57_13915</name>
</gene>
<evidence type="ECO:0000256" key="3">
    <source>
        <dbReference type="ARBA" id="ARBA00038858"/>
    </source>
</evidence>
<dbReference type="EMBL" id="SLXV01000039">
    <property type="protein sequence ID" value="TCP64585.1"/>
    <property type="molecule type" value="Genomic_DNA"/>
</dbReference>
<dbReference type="CDD" id="cd03786">
    <property type="entry name" value="GTB_UDP-GlcNAc_2-Epimerase"/>
    <property type="match status" value="1"/>
</dbReference>
<dbReference type="AlphaFoldDB" id="A0A4R2RZR0"/>